<evidence type="ECO:0000313" key="2">
    <source>
        <dbReference type="Proteomes" id="UP000441717"/>
    </source>
</evidence>
<dbReference type="EMBL" id="WHYR01000014">
    <property type="protein sequence ID" value="MQL51990.1"/>
    <property type="molecule type" value="Genomic_DNA"/>
</dbReference>
<organism evidence="1 2">
    <name type="scientific">Desulfofundulus thermobenzoicus</name>
    <dbReference type="NCBI Taxonomy" id="29376"/>
    <lineage>
        <taxon>Bacteria</taxon>
        <taxon>Bacillati</taxon>
        <taxon>Bacillota</taxon>
        <taxon>Clostridia</taxon>
        <taxon>Eubacteriales</taxon>
        <taxon>Peptococcaceae</taxon>
        <taxon>Desulfofundulus</taxon>
    </lineage>
</organism>
<dbReference type="Proteomes" id="UP000441717">
    <property type="component" value="Unassembled WGS sequence"/>
</dbReference>
<proteinExistence type="predicted"/>
<accession>A0A6N7IPT6</accession>
<dbReference type="OrthoDB" id="3078448at2"/>
<protein>
    <submittedName>
        <fullName evidence="1">Uncharacterized protein</fullName>
    </submittedName>
</protein>
<dbReference type="AlphaFoldDB" id="A0A6N7IPT6"/>
<reference evidence="1 2" key="1">
    <citation type="submission" date="2019-10" db="EMBL/GenBank/DDBJ databases">
        <title>Comparative genomics of sulfur disproportionating microorganisms.</title>
        <authorList>
            <person name="Ward L.M."/>
            <person name="Bertran E."/>
            <person name="Johnston D."/>
        </authorList>
    </citation>
    <scope>NUCLEOTIDE SEQUENCE [LARGE SCALE GENOMIC DNA]</scope>
    <source>
        <strain evidence="1 2">DSM 14055</strain>
    </source>
</reference>
<sequence>MAGKAQKIISTLAEEFNLSRENVLEQGVKAFLEKQLRAVKAEIFKIAGKYGVVSVEEMEARYREGTFEEKETWADFQRLDHLEYRKEQLEKLLKELK</sequence>
<keyword evidence="2" id="KW-1185">Reference proteome</keyword>
<evidence type="ECO:0000313" key="1">
    <source>
        <dbReference type="EMBL" id="MQL51990.1"/>
    </source>
</evidence>
<comment type="caution">
    <text evidence="1">The sequence shown here is derived from an EMBL/GenBank/DDBJ whole genome shotgun (WGS) entry which is preliminary data.</text>
</comment>
<dbReference type="RefSeq" id="WP_152945912.1">
    <property type="nucleotide sequence ID" value="NZ_WHYR01000014.1"/>
</dbReference>
<gene>
    <name evidence="1" type="ORF">GFC01_06860</name>
</gene>
<name>A0A6N7IPT6_9FIRM</name>